<comment type="subcellular location">
    <subcellularLocation>
        <location evidence="1">Cell membrane</location>
        <topology evidence="1">Multi-pass membrane protein</topology>
    </subcellularLocation>
</comment>
<evidence type="ECO:0000256" key="2">
    <source>
        <dbReference type="ARBA" id="ARBA00022475"/>
    </source>
</evidence>
<dbReference type="RefSeq" id="WP_012566133.1">
    <property type="nucleotide sequence ID" value="NC_011420.2"/>
</dbReference>
<feature type="transmembrane region" description="Helical" evidence="6">
    <location>
        <begin position="208"/>
        <end position="225"/>
    </location>
</feature>
<dbReference type="GO" id="GO:0005886">
    <property type="term" value="C:plasma membrane"/>
    <property type="evidence" value="ECO:0007669"/>
    <property type="project" value="UniProtKB-SubCell"/>
</dbReference>
<dbReference type="STRING" id="414684.RC1_0915"/>
<proteinExistence type="predicted"/>
<evidence type="ECO:0000256" key="5">
    <source>
        <dbReference type="ARBA" id="ARBA00023136"/>
    </source>
</evidence>
<dbReference type="Gene3D" id="1.20.950.20">
    <property type="entry name" value="Transmembrane di-heme cytochromes, Chain C"/>
    <property type="match status" value="1"/>
</dbReference>
<dbReference type="OrthoDB" id="196472at2"/>
<keyword evidence="2" id="KW-1003">Cell membrane</keyword>
<reference evidence="8 9" key="1">
    <citation type="journal article" date="2010" name="BMC Genomics">
        <title>Metabolic flexibility revealed in the genome of the cyst-forming alpha-1 proteobacterium Rhodospirillum centenum.</title>
        <authorList>
            <person name="Lu Y.K."/>
            <person name="Marden J."/>
            <person name="Han M."/>
            <person name="Swingley W.D."/>
            <person name="Mastrian S.D."/>
            <person name="Chowdhury S.R."/>
            <person name="Hao J."/>
            <person name="Helmy T."/>
            <person name="Kim S."/>
            <person name="Kurdoglu A.A."/>
            <person name="Matthies H.J."/>
            <person name="Rollo D."/>
            <person name="Stothard P."/>
            <person name="Blankenship R.E."/>
            <person name="Bauer C.E."/>
            <person name="Touchman J.W."/>
        </authorList>
    </citation>
    <scope>NUCLEOTIDE SEQUENCE [LARGE SCALE GENOMIC DNA]</scope>
    <source>
        <strain evidence="9">ATCC 51521 / SW</strain>
    </source>
</reference>
<dbReference type="InterPro" id="IPR011577">
    <property type="entry name" value="Cyt_b561_bac/Ni-Hgenase"/>
</dbReference>
<feature type="transmembrane region" description="Helical" evidence="6">
    <location>
        <begin position="46"/>
        <end position="64"/>
    </location>
</feature>
<gene>
    <name evidence="8" type="ordered locus">RC1_0915</name>
</gene>
<protein>
    <submittedName>
        <fullName evidence="8">Cytochrome b561 family protein</fullName>
    </submittedName>
</protein>
<feature type="transmembrane region" description="Helical" evidence="6">
    <location>
        <begin position="103"/>
        <end position="125"/>
    </location>
</feature>
<dbReference type="GO" id="GO:0020037">
    <property type="term" value="F:heme binding"/>
    <property type="evidence" value="ECO:0007669"/>
    <property type="project" value="TreeGrafter"/>
</dbReference>
<dbReference type="AlphaFoldDB" id="B6ISA7"/>
<accession>B6ISA7</accession>
<dbReference type="GO" id="GO:0022904">
    <property type="term" value="P:respiratory electron transport chain"/>
    <property type="evidence" value="ECO:0007669"/>
    <property type="project" value="InterPro"/>
</dbReference>
<dbReference type="PANTHER" id="PTHR30485">
    <property type="entry name" value="NI/FE-HYDROGENASE 1 B-TYPE CYTOCHROME SUBUNIT"/>
    <property type="match status" value="1"/>
</dbReference>
<dbReference type="PANTHER" id="PTHR30485:SF2">
    <property type="entry name" value="BLL0597 PROTEIN"/>
    <property type="match status" value="1"/>
</dbReference>
<organism evidence="8 9">
    <name type="scientific">Rhodospirillum centenum (strain ATCC 51521 / SW)</name>
    <dbReference type="NCBI Taxonomy" id="414684"/>
    <lineage>
        <taxon>Bacteria</taxon>
        <taxon>Pseudomonadati</taxon>
        <taxon>Pseudomonadota</taxon>
        <taxon>Alphaproteobacteria</taxon>
        <taxon>Rhodospirillales</taxon>
        <taxon>Rhodospirillaceae</taxon>
        <taxon>Rhodospirillum</taxon>
    </lineage>
</organism>
<dbReference type="Proteomes" id="UP000001591">
    <property type="component" value="Chromosome"/>
</dbReference>
<sequence>MAETEKASRMVTVWDGATRLFHWGLLTCLIGAWWTAETEEFEQHLLFGYGALGLILFRLAWGLVGSETSRFSSFIRNPMVAVEHVRSLLRPGPAEVHVGHNPLGAWAVVALLLLVTVQVTTGLFLSGGDIFVVEAPLNHLVSSRTADLLETIHEVNFTLLQITVVVHVSAIVFYAVVKRRDLIEPMLTGWVDLPGDVPAPRIASPWRALLVAAAAAALVWVLAGLA</sequence>
<evidence type="ECO:0000313" key="8">
    <source>
        <dbReference type="EMBL" id="ACI98343.1"/>
    </source>
</evidence>
<evidence type="ECO:0000256" key="1">
    <source>
        <dbReference type="ARBA" id="ARBA00004651"/>
    </source>
</evidence>
<name>B6ISA7_RHOCS</name>
<dbReference type="GO" id="GO:0009055">
    <property type="term" value="F:electron transfer activity"/>
    <property type="evidence" value="ECO:0007669"/>
    <property type="project" value="InterPro"/>
</dbReference>
<evidence type="ECO:0000256" key="3">
    <source>
        <dbReference type="ARBA" id="ARBA00022692"/>
    </source>
</evidence>
<keyword evidence="9" id="KW-1185">Reference proteome</keyword>
<keyword evidence="4 6" id="KW-1133">Transmembrane helix</keyword>
<evidence type="ECO:0000256" key="6">
    <source>
        <dbReference type="SAM" id="Phobius"/>
    </source>
</evidence>
<dbReference type="InterPro" id="IPR016174">
    <property type="entry name" value="Di-haem_cyt_TM"/>
</dbReference>
<dbReference type="HOGENOM" id="CLU_078451_0_0_5"/>
<dbReference type="Pfam" id="PF01292">
    <property type="entry name" value="Ni_hydr_CYTB"/>
    <property type="match status" value="1"/>
</dbReference>
<evidence type="ECO:0000256" key="4">
    <source>
        <dbReference type="ARBA" id="ARBA00022989"/>
    </source>
</evidence>
<keyword evidence="5 6" id="KW-0472">Membrane</keyword>
<dbReference type="SUPFAM" id="SSF81342">
    <property type="entry name" value="Transmembrane di-heme cytochromes"/>
    <property type="match status" value="1"/>
</dbReference>
<feature type="transmembrane region" description="Helical" evidence="6">
    <location>
        <begin position="157"/>
        <end position="177"/>
    </location>
</feature>
<dbReference type="eggNOG" id="COG3658">
    <property type="taxonomic scope" value="Bacteria"/>
</dbReference>
<dbReference type="InterPro" id="IPR051542">
    <property type="entry name" value="Hydrogenase_cytochrome"/>
</dbReference>
<evidence type="ECO:0000259" key="7">
    <source>
        <dbReference type="Pfam" id="PF01292"/>
    </source>
</evidence>
<feature type="domain" description="Cytochrome b561 bacterial/Ni-hydrogenase" evidence="7">
    <location>
        <begin position="13"/>
        <end position="189"/>
    </location>
</feature>
<evidence type="ECO:0000313" key="9">
    <source>
        <dbReference type="Proteomes" id="UP000001591"/>
    </source>
</evidence>
<keyword evidence="3 6" id="KW-0812">Transmembrane</keyword>
<dbReference type="KEGG" id="rce:RC1_0915"/>
<dbReference type="EMBL" id="CP000613">
    <property type="protein sequence ID" value="ACI98343.1"/>
    <property type="molecule type" value="Genomic_DNA"/>
</dbReference>